<reference evidence="5 6" key="1">
    <citation type="submission" date="2018-04" db="EMBL/GenBank/DDBJ databases">
        <title>Complete genome sequence of Hydrogenophilus thermoluteolus TH-1.</title>
        <authorList>
            <person name="Arai H."/>
        </authorList>
    </citation>
    <scope>NUCLEOTIDE SEQUENCE [LARGE SCALE GENOMIC DNA]</scope>
    <source>
        <strain evidence="5 6">TH-1</strain>
    </source>
</reference>
<keyword evidence="3" id="KW-0067">ATP-binding</keyword>
<feature type="domain" description="Carboxyltransferase" evidence="4">
    <location>
        <begin position="28"/>
        <end position="321"/>
    </location>
</feature>
<dbReference type="RefSeq" id="WP_119334193.1">
    <property type="nucleotide sequence ID" value="NZ_AP018558.1"/>
</dbReference>
<protein>
    <submittedName>
        <fullName evidence="5">Urea amidolyase related protein</fullName>
    </submittedName>
</protein>
<dbReference type="InterPro" id="IPR029000">
    <property type="entry name" value="Cyclophilin-like_dom_sf"/>
</dbReference>
<organism evidence="5 6">
    <name type="scientific">Hydrogenophilus thermoluteolus</name>
    <name type="common">Pseudomonas hydrogenothermophila</name>
    <dbReference type="NCBI Taxonomy" id="297"/>
    <lineage>
        <taxon>Bacteria</taxon>
        <taxon>Pseudomonadati</taxon>
        <taxon>Pseudomonadota</taxon>
        <taxon>Hydrogenophilia</taxon>
        <taxon>Hydrogenophilales</taxon>
        <taxon>Hydrogenophilaceae</taxon>
        <taxon>Hydrogenophilus</taxon>
    </lineage>
</organism>
<name>A0A2Z6DV71_HYDTE</name>
<dbReference type="SUPFAM" id="SSF50891">
    <property type="entry name" value="Cyclophilin-like"/>
    <property type="match status" value="1"/>
</dbReference>
<dbReference type="SMART" id="SM00797">
    <property type="entry name" value="AHS2"/>
    <property type="match status" value="1"/>
</dbReference>
<evidence type="ECO:0000256" key="3">
    <source>
        <dbReference type="ARBA" id="ARBA00022840"/>
    </source>
</evidence>
<evidence type="ECO:0000256" key="1">
    <source>
        <dbReference type="ARBA" id="ARBA00022741"/>
    </source>
</evidence>
<evidence type="ECO:0000259" key="4">
    <source>
        <dbReference type="SMART" id="SM00797"/>
    </source>
</evidence>
<dbReference type="GO" id="GO:0016787">
    <property type="term" value="F:hydrolase activity"/>
    <property type="evidence" value="ECO:0007669"/>
    <property type="project" value="UniProtKB-KW"/>
</dbReference>
<sequence>MSTAAALRILDPGCFATIQDDGRFHARQWGVPRAGMLDPWLYRLALAALFHASGRPLAALTPPPPLGPPLTFPLIEHHFGGFAFTAEGAPFPVVVAGNVRLRIDDTPLAVQGALSWVLAPGETVTVERILEGRTAVVGTGTLAIPECLGSTSTELRARFGGWQGRPLAAGDRIPVTPPTQPPRAAFLPLPWPLASTEPIRSLPGAQWSAFADDARAAWVSALWQVTLASDRMGARLEGPKLVATPPEIRSEPLWPGAVQVPPAGQPIVLLNDAQTMGGYPKIAQVIEADRWRLAHLQPGERLRFAWLTDPDDAWHAFSARWRRFQQHALAHARSAASATPDLAALIGASGDPDPHRLWHENLVSGVWDATWEDFV</sequence>
<dbReference type="Pfam" id="PF02626">
    <property type="entry name" value="CT_A_B"/>
    <property type="match status" value="1"/>
</dbReference>
<proteinExistence type="predicted"/>
<dbReference type="KEGG" id="htl:HPTL_0070"/>
<dbReference type="GO" id="GO:0005524">
    <property type="term" value="F:ATP binding"/>
    <property type="evidence" value="ECO:0007669"/>
    <property type="project" value="UniProtKB-KW"/>
</dbReference>
<accession>A0A2Z6DV71</accession>
<dbReference type="Gene3D" id="2.40.100.10">
    <property type="entry name" value="Cyclophilin-like"/>
    <property type="match status" value="1"/>
</dbReference>
<dbReference type="InterPro" id="IPR052708">
    <property type="entry name" value="PxpC"/>
</dbReference>
<keyword evidence="5" id="KW-0456">Lyase</keyword>
<dbReference type="AlphaFoldDB" id="A0A2Z6DV71"/>
<dbReference type="GO" id="GO:0016829">
    <property type="term" value="F:lyase activity"/>
    <property type="evidence" value="ECO:0007669"/>
    <property type="project" value="UniProtKB-KW"/>
</dbReference>
<evidence type="ECO:0000313" key="6">
    <source>
        <dbReference type="Proteomes" id="UP000262004"/>
    </source>
</evidence>
<evidence type="ECO:0000256" key="2">
    <source>
        <dbReference type="ARBA" id="ARBA00022801"/>
    </source>
</evidence>
<keyword evidence="6" id="KW-1185">Reference proteome</keyword>
<keyword evidence="2" id="KW-0378">Hydrolase</keyword>
<dbReference type="InterPro" id="IPR003778">
    <property type="entry name" value="CT_A_B"/>
</dbReference>
<dbReference type="PANTHER" id="PTHR43309:SF3">
    <property type="entry name" value="5-OXOPROLINASE SUBUNIT C"/>
    <property type="match status" value="1"/>
</dbReference>
<evidence type="ECO:0000313" key="5">
    <source>
        <dbReference type="EMBL" id="BBD76340.1"/>
    </source>
</evidence>
<dbReference type="Proteomes" id="UP000262004">
    <property type="component" value="Chromosome"/>
</dbReference>
<dbReference type="PANTHER" id="PTHR43309">
    <property type="entry name" value="5-OXOPROLINASE SUBUNIT C"/>
    <property type="match status" value="1"/>
</dbReference>
<keyword evidence="1" id="KW-0547">Nucleotide-binding</keyword>
<dbReference type="EMBL" id="AP018558">
    <property type="protein sequence ID" value="BBD76340.1"/>
    <property type="molecule type" value="Genomic_DNA"/>
</dbReference>
<gene>
    <name evidence="5" type="ORF">HPTL_0070</name>
</gene>
<dbReference type="OrthoDB" id="5298467at2"/>